<dbReference type="Gene3D" id="2.30.30.790">
    <property type="match status" value="1"/>
</dbReference>
<dbReference type="EMBL" id="MK085990">
    <property type="protein sequence ID" value="QBX97926.1"/>
    <property type="molecule type" value="Genomic_DNA"/>
</dbReference>
<reference evidence="5" key="1">
    <citation type="journal article" date="2019" name="Genome Biol. Evol.">
        <title>Tracing the Evolution of the Plastome and Mitogenome in the Chloropicophyceae Uncovered Convergent tRNA Gene Losses and a Variant Plastid Genetic Code.</title>
        <authorList>
            <person name="Turmel M."/>
            <person name="Dos Santos A.L."/>
            <person name="Otis C."/>
            <person name="Sergerie R."/>
            <person name="Lemieux C."/>
        </authorList>
    </citation>
    <scope>NUCLEOTIDE SEQUENCE</scope>
</reference>
<dbReference type="GO" id="GO:0009507">
    <property type="term" value="C:chloroplast"/>
    <property type="evidence" value="ECO:0007669"/>
    <property type="project" value="UniProtKB-SubCell"/>
</dbReference>
<comment type="subcellular location">
    <subcellularLocation>
        <location evidence="4">Plastid</location>
        <location evidence="4">Chloroplast</location>
    </subcellularLocation>
</comment>
<evidence type="ECO:0000256" key="4">
    <source>
        <dbReference type="HAMAP-Rule" id="MF_00402"/>
    </source>
</evidence>
<gene>
    <name evidence="4 5" type="primary">rpl19</name>
</gene>
<dbReference type="InterPro" id="IPR001857">
    <property type="entry name" value="Ribosomal_bL19"/>
</dbReference>
<dbReference type="FunFam" id="2.30.30.790:FF:000004">
    <property type="entry name" value="50S ribosomal protein L19, chloroplastic"/>
    <property type="match status" value="1"/>
</dbReference>
<evidence type="ECO:0000256" key="1">
    <source>
        <dbReference type="ARBA" id="ARBA00005781"/>
    </source>
</evidence>
<accession>A0A4D6C288</accession>
<dbReference type="SUPFAM" id="SSF50104">
    <property type="entry name" value="Translation proteins SH3-like domain"/>
    <property type="match status" value="1"/>
</dbReference>
<dbReference type="AlphaFoldDB" id="A0A4D6C288"/>
<organism evidence="5">
    <name type="scientific">Chloroparvula sp. RCC999</name>
    <dbReference type="NCBI Taxonomy" id="2565276"/>
    <lineage>
        <taxon>Eukaryota</taxon>
        <taxon>Viridiplantae</taxon>
        <taxon>Chlorophyta</taxon>
        <taxon>Chloropicophyceae</taxon>
        <taxon>Chloropicales</taxon>
        <taxon>Chloropicaceae</taxon>
        <taxon>Chloroparvula</taxon>
    </lineage>
</organism>
<geneLocation type="chloroplast" evidence="5"/>
<evidence type="ECO:0000256" key="2">
    <source>
        <dbReference type="ARBA" id="ARBA00022980"/>
    </source>
</evidence>
<keyword evidence="2 4" id="KW-0689">Ribosomal protein</keyword>
<proteinExistence type="inferred from homology"/>
<comment type="similarity">
    <text evidence="1 4">Belongs to the bacterial ribosomal protein bL19 family.</text>
</comment>
<dbReference type="NCBIfam" id="TIGR01024">
    <property type="entry name" value="rplS_bact"/>
    <property type="match status" value="1"/>
</dbReference>
<dbReference type="InterPro" id="IPR008991">
    <property type="entry name" value="Translation_prot_SH3-like_sf"/>
</dbReference>
<dbReference type="PANTHER" id="PTHR15680">
    <property type="entry name" value="RIBOSOMAL PROTEIN L19"/>
    <property type="match status" value="1"/>
</dbReference>
<keyword evidence="3 4" id="KW-0687">Ribonucleoprotein</keyword>
<dbReference type="HAMAP" id="MF_00402">
    <property type="entry name" value="Ribosomal_bL19"/>
    <property type="match status" value="1"/>
</dbReference>
<dbReference type="GO" id="GO:0003735">
    <property type="term" value="F:structural constituent of ribosome"/>
    <property type="evidence" value="ECO:0007669"/>
    <property type="project" value="InterPro"/>
</dbReference>
<dbReference type="GO" id="GO:0003729">
    <property type="term" value="F:mRNA binding"/>
    <property type="evidence" value="ECO:0007669"/>
    <property type="project" value="UniProtKB-ARBA"/>
</dbReference>
<evidence type="ECO:0000256" key="3">
    <source>
        <dbReference type="ARBA" id="ARBA00023274"/>
    </source>
</evidence>
<keyword evidence="5" id="KW-0150">Chloroplast</keyword>
<dbReference type="GO" id="GO:0006412">
    <property type="term" value="P:translation"/>
    <property type="evidence" value="ECO:0007669"/>
    <property type="project" value="UniProtKB-UniRule"/>
</dbReference>
<evidence type="ECO:0000313" key="5">
    <source>
        <dbReference type="EMBL" id="QBX97926.1"/>
    </source>
</evidence>
<dbReference type="InterPro" id="IPR038657">
    <property type="entry name" value="Ribosomal_bL19_sf"/>
</dbReference>
<name>A0A4D6C288_9CHLO</name>
<dbReference type="PRINTS" id="PR00061">
    <property type="entry name" value="RIBOSOMALL19"/>
</dbReference>
<keyword evidence="5" id="KW-0934">Plastid</keyword>
<dbReference type="PANTHER" id="PTHR15680:SF9">
    <property type="entry name" value="LARGE RIBOSOMAL SUBUNIT PROTEIN BL19M"/>
    <property type="match status" value="1"/>
</dbReference>
<dbReference type="Pfam" id="PF01245">
    <property type="entry name" value="Ribosomal_L19"/>
    <property type="match status" value="1"/>
</dbReference>
<dbReference type="GO" id="GO:0022625">
    <property type="term" value="C:cytosolic large ribosomal subunit"/>
    <property type="evidence" value="ECO:0007669"/>
    <property type="project" value="TreeGrafter"/>
</dbReference>
<dbReference type="PIRSF" id="PIRSF002191">
    <property type="entry name" value="Ribosomal_L19"/>
    <property type="match status" value="1"/>
</dbReference>
<protein>
    <recommendedName>
        <fullName evidence="4">Large ribosomal subunit protein bL19c</fullName>
    </recommendedName>
</protein>
<sequence length="121" mass="14047">MGTVLKNAELMRKFEHGQFRQVPMLAIGDTVNLKVQIQEGNRVRLQSYEGTIISRHRAGLQTTITVRKTFQDVGVERVFPIHSPQIVEMNVVRHAYVRRSKLYYLRNRSGKSARLRTRPTN</sequence>